<dbReference type="SMART" id="SM00304">
    <property type="entry name" value="HAMP"/>
    <property type="match status" value="1"/>
</dbReference>
<dbReference type="SMART" id="SM00283">
    <property type="entry name" value="MA"/>
    <property type="match status" value="1"/>
</dbReference>
<dbReference type="InterPro" id="IPR004090">
    <property type="entry name" value="Chemotax_Me-accpt_rcpt"/>
</dbReference>
<evidence type="ECO:0000256" key="2">
    <source>
        <dbReference type="ARBA" id="ARBA00022519"/>
    </source>
</evidence>
<dbReference type="KEGG" id="ati:AL072_06890"/>
<organism evidence="10 11">
    <name type="scientific">Azospirillum thiophilum</name>
    <dbReference type="NCBI Taxonomy" id="528244"/>
    <lineage>
        <taxon>Bacteria</taxon>
        <taxon>Pseudomonadati</taxon>
        <taxon>Pseudomonadota</taxon>
        <taxon>Alphaproteobacteria</taxon>
        <taxon>Rhodospirillales</taxon>
        <taxon>Azospirillaceae</taxon>
        <taxon>Azospirillum</taxon>
    </lineage>
</organism>
<keyword evidence="6" id="KW-1133">Transmembrane helix</keyword>
<dbReference type="GO" id="GO:0005886">
    <property type="term" value="C:plasma membrane"/>
    <property type="evidence" value="ECO:0007669"/>
    <property type="project" value="UniProtKB-SubCell"/>
</dbReference>
<accession>A0AAC8VWQ6</accession>
<evidence type="ECO:0000259" key="9">
    <source>
        <dbReference type="PROSITE" id="PS50885"/>
    </source>
</evidence>
<evidence type="ECO:0000259" key="8">
    <source>
        <dbReference type="PROSITE" id="PS50192"/>
    </source>
</evidence>
<feature type="domain" description="HAMP" evidence="9">
    <location>
        <begin position="214"/>
        <end position="267"/>
    </location>
</feature>
<dbReference type="PRINTS" id="PR00260">
    <property type="entry name" value="CHEMTRNSDUCR"/>
</dbReference>
<feature type="transmembrane region" description="Helical" evidence="6">
    <location>
        <begin position="190"/>
        <end position="213"/>
    </location>
</feature>
<dbReference type="Gene3D" id="1.10.287.950">
    <property type="entry name" value="Methyl-accepting chemotaxis protein"/>
    <property type="match status" value="1"/>
</dbReference>
<keyword evidence="6" id="KW-0472">Membrane</keyword>
<dbReference type="GO" id="GO:0006935">
    <property type="term" value="P:chemotaxis"/>
    <property type="evidence" value="ECO:0007669"/>
    <property type="project" value="InterPro"/>
</dbReference>
<feature type="domain" description="Methyl-accepting transducer" evidence="7">
    <location>
        <begin position="300"/>
        <end position="543"/>
    </location>
</feature>
<name>A0AAC8VWQ6_9PROT</name>
<gene>
    <name evidence="10" type="ORF">AL072_06890</name>
</gene>
<reference evidence="11" key="1">
    <citation type="submission" date="2015-08" db="EMBL/GenBank/DDBJ databases">
        <title>Complete Genome Sequence of Azospirillum thiophilum BV-S.</title>
        <authorList>
            <person name="Fomenkov A."/>
            <person name="Vincze T."/>
            <person name="Grabovich M."/>
            <person name="Dubinina G."/>
            <person name="Orlova M."/>
            <person name="Belousova E."/>
            <person name="Roberts R.J."/>
        </authorList>
    </citation>
    <scope>NUCLEOTIDE SEQUENCE [LARGE SCALE GENOMIC DNA]</scope>
    <source>
        <strain evidence="11">BV-S</strain>
    </source>
</reference>
<protein>
    <submittedName>
        <fullName evidence="10">Chemotaxis protein</fullName>
    </submittedName>
</protein>
<keyword evidence="11" id="KW-1185">Reference proteome</keyword>
<dbReference type="CDD" id="cd06225">
    <property type="entry name" value="HAMP"/>
    <property type="match status" value="1"/>
</dbReference>
<keyword evidence="2" id="KW-0997">Cell inner membrane</keyword>
<comment type="similarity">
    <text evidence="4">Belongs to the methyl-accepting chemotaxis (MCP) protein family.</text>
</comment>
<feature type="domain" description="T-SNARE coiled-coil homology" evidence="8">
    <location>
        <begin position="467"/>
        <end position="521"/>
    </location>
</feature>
<comment type="subcellular location">
    <subcellularLocation>
        <location evidence="1">Cell inner membrane</location>
        <topology evidence="1">Multi-pass membrane protein</topology>
    </subcellularLocation>
</comment>
<evidence type="ECO:0000259" key="7">
    <source>
        <dbReference type="PROSITE" id="PS50111"/>
    </source>
</evidence>
<dbReference type="Pfam" id="PF00015">
    <property type="entry name" value="MCPsignal"/>
    <property type="match status" value="1"/>
</dbReference>
<dbReference type="Gene3D" id="6.10.340.10">
    <property type="match status" value="1"/>
</dbReference>
<dbReference type="PROSITE" id="PS50111">
    <property type="entry name" value="CHEMOTAXIS_TRANSDUC_2"/>
    <property type="match status" value="1"/>
</dbReference>
<dbReference type="PANTHER" id="PTHR32089:SF112">
    <property type="entry name" value="LYSOZYME-LIKE PROTEIN-RELATED"/>
    <property type="match status" value="1"/>
</dbReference>
<evidence type="ECO:0000313" key="11">
    <source>
        <dbReference type="Proteomes" id="UP000069935"/>
    </source>
</evidence>
<keyword evidence="6" id="KW-0812">Transmembrane</keyword>
<evidence type="ECO:0000256" key="6">
    <source>
        <dbReference type="SAM" id="Phobius"/>
    </source>
</evidence>
<dbReference type="PANTHER" id="PTHR32089">
    <property type="entry name" value="METHYL-ACCEPTING CHEMOTAXIS PROTEIN MCPB"/>
    <property type="match status" value="1"/>
</dbReference>
<evidence type="ECO:0000313" key="10">
    <source>
        <dbReference type="EMBL" id="ALG70685.1"/>
    </source>
</evidence>
<dbReference type="Pfam" id="PF00672">
    <property type="entry name" value="HAMP"/>
    <property type="match status" value="1"/>
</dbReference>
<dbReference type="InterPro" id="IPR004089">
    <property type="entry name" value="MCPsignal_dom"/>
</dbReference>
<dbReference type="AlphaFoldDB" id="A0AAC8VWQ6"/>
<dbReference type="SUPFAM" id="SSF58104">
    <property type="entry name" value="Methyl-accepting chemotaxis protein (MCP) signaling domain"/>
    <property type="match status" value="1"/>
</dbReference>
<keyword evidence="2" id="KW-1003">Cell membrane</keyword>
<dbReference type="InterPro" id="IPR003660">
    <property type="entry name" value="HAMP_dom"/>
</dbReference>
<dbReference type="Pfam" id="PF12729">
    <property type="entry name" value="4HB_MCP_1"/>
    <property type="match status" value="1"/>
</dbReference>
<sequence length="563" mass="59164">MNAVKNMSIKMKILCLVGTILVLIMGLGGFSLKQVSLLNDRAQDIRENWLPSVSALGEMRSLVMAYRAREASHILSTTQADKQNDDRRLSDTLKKLTEAQSNYEKLITPGRETALYGEFSNHLKDYLKLSNERLLDLSRKNQADTVRLLYQTDSREGAARMEAALVQLTTYNMTQAQAAGEQGEAVYRTAFGGVIAAIVVALVIGILGGLLAVKSISQPIIGLTGVMLRLSRRDYNVAVTGDERGDEIGEMARTVQVFKEGLIEADRLAAVQAAEQEVKLRRAETIDGLIRGFEAQAADALRTVAAAATELDSTAQTLSRTAMETREQATTASAAAEQTNANVQTVASAAEEMSTSIREIGTLVTRSTGIAGQAVAEAGRTNTTVRGLADAAQRIGAVVQLITNIAGQTNLLALNATIEAARAGEAGKGFAVVASEVKSLANQTAKATDEIAAQIAEIQEATGGAVKAIEGISGTISSINDISTSIAAAIEEQGAATAEISRNVQQAAVGTRQVSSTVSGVTLATGETGAAANQVLGAAGSLAEQAESMRRDVEHFLSAIKAA</sequence>
<dbReference type="GO" id="GO:0004888">
    <property type="term" value="F:transmembrane signaling receptor activity"/>
    <property type="evidence" value="ECO:0007669"/>
    <property type="project" value="InterPro"/>
</dbReference>
<dbReference type="Proteomes" id="UP000069935">
    <property type="component" value="Chromosome 1"/>
</dbReference>
<dbReference type="GO" id="GO:0007165">
    <property type="term" value="P:signal transduction"/>
    <property type="evidence" value="ECO:0007669"/>
    <property type="project" value="UniProtKB-KW"/>
</dbReference>
<evidence type="ECO:0000256" key="5">
    <source>
        <dbReference type="PROSITE-ProRule" id="PRU00284"/>
    </source>
</evidence>
<proteinExistence type="inferred from homology"/>
<evidence type="ECO:0000256" key="4">
    <source>
        <dbReference type="ARBA" id="ARBA00029447"/>
    </source>
</evidence>
<evidence type="ECO:0000256" key="1">
    <source>
        <dbReference type="ARBA" id="ARBA00004429"/>
    </source>
</evidence>
<dbReference type="EMBL" id="CP012401">
    <property type="protein sequence ID" value="ALG70685.1"/>
    <property type="molecule type" value="Genomic_DNA"/>
</dbReference>
<dbReference type="PROSITE" id="PS50885">
    <property type="entry name" value="HAMP"/>
    <property type="match status" value="1"/>
</dbReference>
<dbReference type="PROSITE" id="PS50192">
    <property type="entry name" value="T_SNARE"/>
    <property type="match status" value="1"/>
</dbReference>
<keyword evidence="3 5" id="KW-0807">Transducer</keyword>
<dbReference type="InterPro" id="IPR000727">
    <property type="entry name" value="T_SNARE_dom"/>
</dbReference>
<reference evidence="10 11" key="2">
    <citation type="journal article" date="2016" name="Genome Announc.">
        <title>Complete Genome Sequence of a Strain of Azospirillum thiophilum Isolated from a Sulfide Spring.</title>
        <authorList>
            <person name="Fomenkov A."/>
            <person name="Vincze T."/>
            <person name="Grabovich M."/>
            <person name="Anton B.P."/>
            <person name="Dubinina G."/>
            <person name="Orlova M."/>
            <person name="Belousova E."/>
            <person name="Roberts R.J."/>
        </authorList>
    </citation>
    <scope>NUCLEOTIDE SEQUENCE [LARGE SCALE GENOMIC DNA]</scope>
    <source>
        <strain evidence="10 11">BV-S</strain>
    </source>
</reference>
<dbReference type="InterPro" id="IPR024478">
    <property type="entry name" value="HlyB_4HB_MCP"/>
</dbReference>
<evidence type="ECO:0000256" key="3">
    <source>
        <dbReference type="ARBA" id="ARBA00023224"/>
    </source>
</evidence>